<evidence type="ECO:0000259" key="2">
    <source>
        <dbReference type="Pfam" id="PF20415"/>
    </source>
</evidence>
<evidence type="ECO:0000313" key="3">
    <source>
        <dbReference type="EMBL" id="GAT44997.1"/>
    </source>
</evidence>
<dbReference type="InterPro" id="IPR046522">
    <property type="entry name" value="DUF6699"/>
</dbReference>
<evidence type="ECO:0000313" key="4">
    <source>
        <dbReference type="Proteomes" id="UP000815677"/>
    </source>
</evidence>
<feature type="compositionally biased region" description="Low complexity" evidence="1">
    <location>
        <begin position="21"/>
        <end position="41"/>
    </location>
</feature>
<protein>
    <recommendedName>
        <fullName evidence="2">DUF6699 domain-containing protein</fullName>
    </recommendedName>
</protein>
<dbReference type="EMBL" id="DF840525">
    <property type="protein sequence ID" value="GAT44997.1"/>
    <property type="molecule type" value="Genomic_DNA"/>
</dbReference>
<proteinExistence type="predicted"/>
<feature type="domain" description="DUF6699" evidence="2">
    <location>
        <begin position="95"/>
        <end position="232"/>
    </location>
</feature>
<evidence type="ECO:0000256" key="1">
    <source>
        <dbReference type="SAM" id="MobiDB-lite"/>
    </source>
</evidence>
<gene>
    <name evidence="3" type="ORF">MCHLO_02595</name>
</gene>
<feature type="compositionally biased region" description="Basic residues" evidence="1">
    <location>
        <begin position="42"/>
        <end position="53"/>
    </location>
</feature>
<keyword evidence="4" id="KW-1185">Reference proteome</keyword>
<feature type="region of interest" description="Disordered" evidence="1">
    <location>
        <begin position="1"/>
        <end position="63"/>
    </location>
</feature>
<reference evidence="3" key="1">
    <citation type="submission" date="2014-09" db="EMBL/GenBank/DDBJ databases">
        <title>Genome sequence of the luminous mushroom Mycena chlorophos for searching fungal bioluminescence genes.</title>
        <authorList>
            <person name="Tanaka Y."/>
            <person name="Kasuga D."/>
            <person name="Oba Y."/>
            <person name="Hase S."/>
            <person name="Sato K."/>
            <person name="Oba Y."/>
            <person name="Sakakibara Y."/>
        </authorList>
    </citation>
    <scope>NUCLEOTIDE SEQUENCE</scope>
</reference>
<sequence length="254" mass="27455">MPGRHVRFSSENKYYSPRVEPSSIPLPTTPTSISSAPLSPHSHGHHHRHHSHHSSPSLPPLYAPRRAHTLAAPPATRAVAPVAHRALAHAEHQLLHYDVSLPPSTMTSNASYSPLPSSVLNEPAAYPPQRTLVLATASLPYAITISPSSASLGYVTVADVLGGLYAALRVHVSREEFAQLTAGNAKVVRRVSEAYTARYMRLHGHRGYAEEKAGGVRRVDFLMGHSKFRGLSLMAAPASGSPGQLQDVWRIHLA</sequence>
<accession>A0ABQ0L1Y4</accession>
<organism evidence="3 4">
    <name type="scientific">Mycena chlorophos</name>
    <name type="common">Agaric fungus</name>
    <name type="synonym">Agaricus chlorophos</name>
    <dbReference type="NCBI Taxonomy" id="658473"/>
    <lineage>
        <taxon>Eukaryota</taxon>
        <taxon>Fungi</taxon>
        <taxon>Dikarya</taxon>
        <taxon>Basidiomycota</taxon>
        <taxon>Agaricomycotina</taxon>
        <taxon>Agaricomycetes</taxon>
        <taxon>Agaricomycetidae</taxon>
        <taxon>Agaricales</taxon>
        <taxon>Marasmiineae</taxon>
        <taxon>Mycenaceae</taxon>
        <taxon>Mycena</taxon>
    </lineage>
</organism>
<dbReference type="Proteomes" id="UP000815677">
    <property type="component" value="Unassembled WGS sequence"/>
</dbReference>
<name>A0ABQ0L1Y4_MYCCL</name>
<dbReference type="Pfam" id="PF20415">
    <property type="entry name" value="DUF6699"/>
    <property type="match status" value="1"/>
</dbReference>